<dbReference type="AlphaFoldDB" id="A0A7I4Z2H4"/>
<dbReference type="WBParaSite" id="HCON_00179220-00001">
    <property type="protein sequence ID" value="HCON_00179220-00001"/>
    <property type="gene ID" value="HCON_00179220"/>
</dbReference>
<accession>A0A7I4Z2H4</accession>
<evidence type="ECO:0000313" key="1">
    <source>
        <dbReference type="Proteomes" id="UP000025227"/>
    </source>
</evidence>
<sequence>MAVGSCLTRDGGGSPPLEELNQATKEGVRYAKANDWDQVVIDERIKILMILLDGFRAVSTAFSESPDTERRLYGTLNDIRRLLESSTACICVLVGPTTNELIPKLTWYKLATSLATAARMGIKVTAVAPLREETNRTQGTERT</sequence>
<keyword evidence="1" id="KW-1185">Reference proteome</keyword>
<protein>
    <submittedName>
        <fullName evidence="2">CHASE2 domain-containing protein</fullName>
    </submittedName>
</protein>
<dbReference type="Proteomes" id="UP000025227">
    <property type="component" value="Unplaced"/>
</dbReference>
<organism evidence="1 2">
    <name type="scientific">Haemonchus contortus</name>
    <name type="common">Barber pole worm</name>
    <dbReference type="NCBI Taxonomy" id="6289"/>
    <lineage>
        <taxon>Eukaryota</taxon>
        <taxon>Metazoa</taxon>
        <taxon>Ecdysozoa</taxon>
        <taxon>Nematoda</taxon>
        <taxon>Chromadorea</taxon>
        <taxon>Rhabditida</taxon>
        <taxon>Rhabditina</taxon>
        <taxon>Rhabditomorpha</taxon>
        <taxon>Strongyloidea</taxon>
        <taxon>Trichostrongylidae</taxon>
        <taxon>Haemonchus</taxon>
    </lineage>
</organism>
<reference evidence="2" key="1">
    <citation type="submission" date="2020-12" db="UniProtKB">
        <authorList>
            <consortium name="WormBaseParasite"/>
        </authorList>
    </citation>
    <scope>IDENTIFICATION</scope>
    <source>
        <strain evidence="2">MHco3</strain>
    </source>
</reference>
<evidence type="ECO:0000313" key="2">
    <source>
        <dbReference type="WBParaSite" id="HCON_00179220-00001"/>
    </source>
</evidence>
<name>A0A7I4Z2H4_HAECO</name>
<proteinExistence type="predicted"/>